<keyword evidence="5" id="KW-0862">Zinc</keyword>
<feature type="region of interest" description="Disordered" evidence="8">
    <location>
        <begin position="1460"/>
        <end position="1488"/>
    </location>
</feature>
<feature type="compositionally biased region" description="Basic and acidic residues" evidence="8">
    <location>
        <begin position="1328"/>
        <end position="1349"/>
    </location>
</feature>
<gene>
    <name evidence="10" type="primary">prdm2a</name>
</gene>
<evidence type="ECO:0000256" key="8">
    <source>
        <dbReference type="SAM" id="MobiDB-lite"/>
    </source>
</evidence>
<keyword evidence="3" id="KW-0677">Repeat</keyword>
<feature type="region of interest" description="Disordered" evidence="8">
    <location>
        <begin position="45"/>
        <end position="85"/>
    </location>
</feature>
<keyword evidence="2" id="KW-0479">Metal-binding</keyword>
<dbReference type="PROSITE" id="PS50157">
    <property type="entry name" value="ZINC_FINGER_C2H2_2"/>
    <property type="match status" value="7"/>
</dbReference>
<evidence type="ECO:0000256" key="1">
    <source>
        <dbReference type="ARBA" id="ARBA00004123"/>
    </source>
</evidence>
<dbReference type="PROSITE" id="PS00028">
    <property type="entry name" value="ZINC_FINGER_C2H2_1"/>
    <property type="match status" value="6"/>
</dbReference>
<dbReference type="InParanoid" id="A0A674CMN7"/>
<feature type="compositionally biased region" description="Polar residues" evidence="8">
    <location>
        <begin position="533"/>
        <end position="543"/>
    </location>
</feature>
<sequence>MEDSHTLYISELGDDDNLEEEMEDKALEETHCSLYLMSMETDELADSSRSCQKPEAKGCDLKQDLGSVSHSTTPELPEDPDHDPDIELQDSFPCQFCERNFTSKQGLERHIHIHTLANHHTHIFKCKYCSKSFGSKIGRRRHERRHENAKARPGSLIKPVEPLSSALQRNGPECGSSPSSSGASVLAHREQASTSDEHGELQGGHTCKYCKKVFSTHTNMRRHQRRIHERHLRLKGKEAPLLQEAKHPKLPPIKSQQDTNNTSPVAVLEIESDQEEQYMLDISGNISENLSFYIDGKIVSTSTVSGCEVVEVNSGSATLVGLNTVIINPAQISQALKVETATHTGKGIPGQPLTKRRTATPPLLPQIKTELESEVVVSSSSSSSIVSSLIESLIPQNTESTILQRERTVYLSPKLKQLLQMQDCLKPSFALITEGQKLCSPLSLTVLPAGLGRFKRRTGSPPNSPQQSPMSNVESTTTDVGVSIAVNAPTSESQCSSPACSLSSNDESEISNSPPVNDAMTTHILPEGWSPMSGGSSCNQQPLDLSNAVKKSEDEDLREAVLDLSVHRKSADDSEAKRILVPQPLNKKRKPNTSMLEKVLMNEYANLEVAAEQELSILENHDAPLVTDFAIVTASDMSPATEGEVFGLTLPSAALSPSPSSLASVTRQSIPSCTIALASPSPHPVLPTAPSLITVLAPPTSSSSNSTNQPILQVLAPKISPKPFIICTENSLSSAECEWRAALPDWATSNSASQLAICKPLDPTLNLQGHVFLTDHTINQIALNTTTVESNIGFEVPTCSPALTLNDSLINSFDITSNTVLIECTVALETPENPVPTTIAFQENNFESTAPAQIVINQQQLLSLPDETVDPTILVSSLEQSVTLSALSAVISECPTRQESISSPVPAIIKKESNQKVVSEDISICPSKTAPPFEGTSQVEESSNETLSKLQETFTKEFICNVCDKLFHSMKELGHHVSEHSDEWPYKCEFCVLLFGKPTALLDHRSTLHGVGKSYVCGACTKEFAYLCNLKHHQKELHPGQECKYTEEENGKLRPQNYNNATKVSTEALSYCAMAESNKPVIKDEGELDDATEELFTTIKIMASEGGKPKGLDVCLGINQHYPSFKPPPFPYHNRTPVGSVASATNFTTHNIPQTFSTAIRCTKCGKSFDNMPELHKHILACANASDKRRYTPNKNPIPLRHFAKAQNGVLSSTNSTNGQNALHTASQTNRPKLDQEPPTKLKLNALNKRKKQLVQRAISQRSKSTTLTKKTSSLVDEEQEIYVCPHCIREFTYRRSRTKHMAVCPRKPAAKEAKKRKDGSISYTKENNGHLRREVLHLEEKSDHEQKSRAQSSSPTKRTAILPAHKVLSNKKSKSIIALASVQTPQEAPKLTALSLVRPFNSPQRQGSRMQHGVKEIRSNITMVKSHQQQPQGDEHPCSQSGRVRGPVTRSLQQIVVTASAKEEQLTSQEPPRDLQPNPTGETSLTCTQLCVHEE</sequence>
<dbReference type="SMART" id="SM00355">
    <property type="entry name" value="ZnF_C2H2"/>
    <property type="match status" value="8"/>
</dbReference>
<proteinExistence type="predicted"/>
<feature type="compositionally biased region" description="Basic and acidic residues" evidence="8">
    <location>
        <begin position="52"/>
        <end position="63"/>
    </location>
</feature>
<evidence type="ECO:0000256" key="7">
    <source>
        <dbReference type="PROSITE-ProRule" id="PRU00042"/>
    </source>
</evidence>
<comment type="subcellular location">
    <subcellularLocation>
        <location evidence="1">Nucleus</location>
    </subcellularLocation>
</comment>
<dbReference type="GeneTree" id="ENSGT00940000167828"/>
<feature type="compositionally biased region" description="Low complexity" evidence="8">
    <location>
        <begin position="175"/>
        <end position="184"/>
    </location>
</feature>
<protein>
    <submittedName>
        <fullName evidence="10">PR domain zinc finger protein 2-like</fullName>
    </submittedName>
</protein>
<evidence type="ECO:0000256" key="4">
    <source>
        <dbReference type="ARBA" id="ARBA00022771"/>
    </source>
</evidence>
<dbReference type="InterPro" id="IPR036236">
    <property type="entry name" value="Znf_C2H2_sf"/>
</dbReference>
<feature type="region of interest" description="Disordered" evidence="8">
    <location>
        <begin position="1309"/>
        <end position="1367"/>
    </location>
</feature>
<feature type="domain" description="C2H2-type" evidence="9">
    <location>
        <begin position="986"/>
        <end position="1014"/>
    </location>
</feature>
<feature type="domain" description="C2H2-type" evidence="9">
    <location>
        <begin position="958"/>
        <end position="985"/>
    </location>
</feature>
<evidence type="ECO:0000256" key="2">
    <source>
        <dbReference type="ARBA" id="ARBA00022723"/>
    </source>
</evidence>
<evidence type="ECO:0000313" key="11">
    <source>
        <dbReference type="Proteomes" id="UP000472277"/>
    </source>
</evidence>
<keyword evidence="11" id="KW-1185">Reference proteome</keyword>
<evidence type="ECO:0000259" key="9">
    <source>
        <dbReference type="PROSITE" id="PS50157"/>
    </source>
</evidence>
<keyword evidence="6" id="KW-0539">Nucleus</keyword>
<dbReference type="GO" id="GO:0008270">
    <property type="term" value="F:zinc ion binding"/>
    <property type="evidence" value="ECO:0007669"/>
    <property type="project" value="UniProtKB-KW"/>
</dbReference>
<feature type="compositionally biased region" description="Acidic residues" evidence="8">
    <location>
        <begin position="76"/>
        <end position="85"/>
    </location>
</feature>
<name>A0A674CMN7_SALTR</name>
<dbReference type="Gene3D" id="3.30.160.60">
    <property type="entry name" value="Classic Zinc Finger"/>
    <property type="match status" value="2"/>
</dbReference>
<accession>A0A674CMN7</accession>
<feature type="region of interest" description="Disordered" evidence="8">
    <location>
        <begin position="137"/>
        <end position="203"/>
    </location>
</feature>
<dbReference type="SUPFAM" id="SSF57667">
    <property type="entry name" value="beta-beta-alpha zinc fingers"/>
    <property type="match status" value="2"/>
</dbReference>
<feature type="domain" description="C2H2-type" evidence="9">
    <location>
        <begin position="124"/>
        <end position="151"/>
    </location>
</feature>
<feature type="domain" description="C2H2-type" evidence="9">
    <location>
        <begin position="92"/>
        <end position="119"/>
    </location>
</feature>
<dbReference type="PANTHER" id="PTHR24406">
    <property type="entry name" value="TRANSCRIPTIONAL REPRESSOR CTCFL-RELATED"/>
    <property type="match status" value="1"/>
</dbReference>
<feature type="domain" description="C2H2-type" evidence="9">
    <location>
        <begin position="1160"/>
        <end position="1189"/>
    </location>
</feature>
<feature type="domain" description="C2H2-type" evidence="9">
    <location>
        <begin position="1015"/>
        <end position="1043"/>
    </location>
</feature>
<feature type="compositionally biased region" description="Basic and acidic residues" evidence="8">
    <location>
        <begin position="187"/>
        <end position="200"/>
    </location>
</feature>
<feature type="compositionally biased region" description="Polar residues" evidence="8">
    <location>
        <begin position="1426"/>
        <end position="1443"/>
    </location>
</feature>
<dbReference type="InterPro" id="IPR013087">
    <property type="entry name" value="Znf_C2H2_type"/>
</dbReference>
<dbReference type="InterPro" id="IPR050888">
    <property type="entry name" value="ZnF_C2H2-type_TF"/>
</dbReference>
<evidence type="ECO:0000256" key="5">
    <source>
        <dbReference type="ARBA" id="ARBA00022833"/>
    </source>
</evidence>
<reference evidence="10" key="2">
    <citation type="submission" date="2025-09" db="UniProtKB">
        <authorList>
            <consortium name="Ensembl"/>
        </authorList>
    </citation>
    <scope>IDENTIFICATION</scope>
</reference>
<organism evidence="10 11">
    <name type="scientific">Salmo trutta</name>
    <name type="common">Brown trout</name>
    <dbReference type="NCBI Taxonomy" id="8032"/>
    <lineage>
        <taxon>Eukaryota</taxon>
        <taxon>Metazoa</taxon>
        <taxon>Chordata</taxon>
        <taxon>Craniata</taxon>
        <taxon>Vertebrata</taxon>
        <taxon>Euteleostomi</taxon>
        <taxon>Actinopterygii</taxon>
        <taxon>Neopterygii</taxon>
        <taxon>Teleostei</taxon>
        <taxon>Protacanthopterygii</taxon>
        <taxon>Salmoniformes</taxon>
        <taxon>Salmonidae</taxon>
        <taxon>Salmoninae</taxon>
        <taxon>Salmo</taxon>
    </lineage>
</organism>
<feature type="domain" description="C2H2-type" evidence="9">
    <location>
        <begin position="205"/>
        <end position="228"/>
    </location>
</feature>
<feature type="compositionally biased region" description="Polar residues" evidence="8">
    <location>
        <begin position="1212"/>
        <end position="1231"/>
    </location>
</feature>
<evidence type="ECO:0000256" key="6">
    <source>
        <dbReference type="ARBA" id="ARBA00023242"/>
    </source>
</evidence>
<dbReference type="Ensembl" id="ENSSTUT00000090346.1">
    <property type="protein sequence ID" value="ENSSTUP00000084937.1"/>
    <property type="gene ID" value="ENSSTUG00000037350.1"/>
</dbReference>
<feature type="compositionally biased region" description="Low complexity" evidence="8">
    <location>
        <begin position="491"/>
        <end position="504"/>
    </location>
</feature>
<keyword evidence="4 7" id="KW-0863">Zinc-finger</keyword>
<feature type="compositionally biased region" description="Polar residues" evidence="8">
    <location>
        <begin position="1478"/>
        <end position="1488"/>
    </location>
</feature>
<reference evidence="10" key="1">
    <citation type="submission" date="2025-08" db="UniProtKB">
        <authorList>
            <consortium name="Ensembl"/>
        </authorList>
    </citation>
    <scope>IDENTIFICATION</scope>
</reference>
<feature type="region of interest" description="Disordered" evidence="8">
    <location>
        <begin position="453"/>
        <end position="476"/>
    </location>
</feature>
<dbReference type="Pfam" id="PF00096">
    <property type="entry name" value="zf-C2H2"/>
    <property type="match status" value="1"/>
</dbReference>
<dbReference type="FunFam" id="3.30.160.60:FF:003271">
    <property type="entry name" value="PR domain-containing 2, with ZNF domain a"/>
    <property type="match status" value="1"/>
</dbReference>
<dbReference type="Proteomes" id="UP000472277">
    <property type="component" value="Chromosome 28"/>
</dbReference>
<dbReference type="GO" id="GO:0005634">
    <property type="term" value="C:nucleus"/>
    <property type="evidence" value="ECO:0007669"/>
    <property type="project" value="UniProtKB-SubCell"/>
</dbReference>
<feature type="region of interest" description="Disordered" evidence="8">
    <location>
        <begin position="488"/>
        <end position="543"/>
    </location>
</feature>
<evidence type="ECO:0000313" key="10">
    <source>
        <dbReference type="Ensembl" id="ENSSTUP00000084937.1"/>
    </source>
</evidence>
<feature type="region of interest" description="Disordered" evidence="8">
    <location>
        <begin position="1426"/>
        <end position="1448"/>
    </location>
</feature>
<feature type="region of interest" description="Disordered" evidence="8">
    <location>
        <begin position="1212"/>
        <end position="1240"/>
    </location>
</feature>
<evidence type="ECO:0000256" key="3">
    <source>
        <dbReference type="ARBA" id="ARBA00022737"/>
    </source>
</evidence>
<dbReference type="OMA" id="HADDWPY"/>